<feature type="coiled-coil region" evidence="1">
    <location>
        <begin position="169"/>
        <end position="228"/>
    </location>
</feature>
<dbReference type="VEuPathDB" id="FungiDB:SPRG_07012"/>
<feature type="coiled-coil region" evidence="1">
    <location>
        <begin position="7"/>
        <end position="34"/>
    </location>
</feature>
<protein>
    <submittedName>
        <fullName evidence="3">Uncharacterized protein</fullName>
    </submittedName>
</protein>
<dbReference type="Proteomes" id="UP000030745">
    <property type="component" value="Unassembled WGS sequence"/>
</dbReference>
<evidence type="ECO:0000313" key="4">
    <source>
        <dbReference type="Proteomes" id="UP000030745"/>
    </source>
</evidence>
<sequence>MPPANRQKELEAQVEDLHREIENLNKRTAADKAQMQTAIEMEKRFRAQADAEAATAVARADELLAATTTLQQDKDALEMALATSQANEQQTLEQYNAVSSQLLAAQEHTTQLDAYIVELQTHIKTLDESIERGGIAETTYQLELTAAVTRANELEAQWAEAQSTMDSSSANLRSELAERDERLASLRAEHEQTLVDAKAQFAAVEASVASLQTQNSALNAELETWKKRDAKGLGETLQELQNELFEKSTALVAQGEKLLSVSEALTKCKTALLVAKKDVSDARVLLLRGIAGPNVDVSLYQHVRLDELVRLRLKNEAECLSLLDESEAPSEVNADLGLSSLSKLEREMRLLRSRNKRLVERSSELEKELQAAVGAMDDVKALKEKTAELAGRQRTEKELRTKSDEARVEANEKIVALSEHIEKLMIHLKHEAAAKTKALESVRSLESERRDLVESVTQLTKKMAAKDKTMGELQHGSKILEDQLRLMDEKYIELRNKLDWTRTTSQKEVKKLSQELNVLRCKWQMALDTGQLPTDSYVLKPIKKMQLLASPHSASDSKLLGSNNDDAPRSTTSTTPIKRSVAFEIPKLPQPDSEVGTPWSDTKLDALQRQLQRK</sequence>
<name>A0A067C9H2_SAPPC</name>
<dbReference type="GeneID" id="24129323"/>
<dbReference type="OrthoDB" id="68966at2759"/>
<feature type="coiled-coil region" evidence="1">
    <location>
        <begin position="442"/>
        <end position="522"/>
    </location>
</feature>
<dbReference type="KEGG" id="spar:SPRG_07012"/>
<dbReference type="EMBL" id="KK583217">
    <property type="protein sequence ID" value="KDO27424.1"/>
    <property type="molecule type" value="Genomic_DNA"/>
</dbReference>
<reference evidence="3 4" key="1">
    <citation type="journal article" date="2013" name="PLoS Genet.">
        <title>Distinctive expansion of potential virulence genes in the genome of the oomycete fish pathogen Saprolegnia parasitica.</title>
        <authorList>
            <person name="Jiang R.H."/>
            <person name="de Bruijn I."/>
            <person name="Haas B.J."/>
            <person name="Belmonte R."/>
            <person name="Lobach L."/>
            <person name="Christie J."/>
            <person name="van den Ackerveken G."/>
            <person name="Bottin A."/>
            <person name="Bulone V."/>
            <person name="Diaz-Moreno S.M."/>
            <person name="Dumas B."/>
            <person name="Fan L."/>
            <person name="Gaulin E."/>
            <person name="Govers F."/>
            <person name="Grenville-Briggs L.J."/>
            <person name="Horner N.R."/>
            <person name="Levin J.Z."/>
            <person name="Mammella M."/>
            <person name="Meijer H.J."/>
            <person name="Morris P."/>
            <person name="Nusbaum C."/>
            <person name="Oome S."/>
            <person name="Phillips A.J."/>
            <person name="van Rooyen D."/>
            <person name="Rzeszutek E."/>
            <person name="Saraiva M."/>
            <person name="Secombes C.J."/>
            <person name="Seidl M.F."/>
            <person name="Snel B."/>
            <person name="Stassen J.H."/>
            <person name="Sykes S."/>
            <person name="Tripathy S."/>
            <person name="van den Berg H."/>
            <person name="Vega-Arreguin J.C."/>
            <person name="Wawra S."/>
            <person name="Young S.K."/>
            <person name="Zeng Q."/>
            <person name="Dieguez-Uribeondo J."/>
            <person name="Russ C."/>
            <person name="Tyler B.M."/>
            <person name="van West P."/>
        </authorList>
    </citation>
    <scope>NUCLEOTIDE SEQUENCE [LARGE SCALE GENOMIC DNA]</scope>
    <source>
        <strain evidence="3 4">CBS 223.65</strain>
    </source>
</reference>
<dbReference type="AlphaFoldDB" id="A0A067C9H2"/>
<keyword evidence="4" id="KW-1185">Reference proteome</keyword>
<dbReference type="OMA" id="CKWQMAL"/>
<proteinExistence type="predicted"/>
<feature type="region of interest" description="Disordered" evidence="2">
    <location>
        <begin position="553"/>
        <end position="614"/>
    </location>
</feature>
<evidence type="ECO:0000256" key="2">
    <source>
        <dbReference type="SAM" id="MobiDB-lite"/>
    </source>
</evidence>
<feature type="compositionally biased region" description="Polar residues" evidence="2">
    <location>
        <begin position="553"/>
        <end position="577"/>
    </location>
</feature>
<gene>
    <name evidence="3" type="ORF">SPRG_07012</name>
</gene>
<organism evidence="3 4">
    <name type="scientific">Saprolegnia parasitica (strain CBS 223.65)</name>
    <dbReference type="NCBI Taxonomy" id="695850"/>
    <lineage>
        <taxon>Eukaryota</taxon>
        <taxon>Sar</taxon>
        <taxon>Stramenopiles</taxon>
        <taxon>Oomycota</taxon>
        <taxon>Saprolegniomycetes</taxon>
        <taxon>Saprolegniales</taxon>
        <taxon>Saprolegniaceae</taxon>
        <taxon>Saprolegnia</taxon>
    </lineage>
</organism>
<accession>A0A067C9H2</accession>
<evidence type="ECO:0000313" key="3">
    <source>
        <dbReference type="EMBL" id="KDO27424.1"/>
    </source>
</evidence>
<dbReference type="RefSeq" id="XP_012201864.1">
    <property type="nucleotide sequence ID" value="XM_012346474.1"/>
</dbReference>
<keyword evidence="1" id="KW-0175">Coiled coil</keyword>
<feature type="coiled-coil region" evidence="1">
    <location>
        <begin position="341"/>
        <end position="375"/>
    </location>
</feature>
<evidence type="ECO:0000256" key="1">
    <source>
        <dbReference type="SAM" id="Coils"/>
    </source>
</evidence>